<feature type="non-terminal residue" evidence="2">
    <location>
        <position position="97"/>
    </location>
</feature>
<accession>A0ABD0NV93</accession>
<reference evidence="2 3" key="1">
    <citation type="submission" date="2024-05" db="EMBL/GenBank/DDBJ databases">
        <title>Genome sequencing and assembly of Indian major carp, Cirrhinus mrigala (Hamilton, 1822).</title>
        <authorList>
            <person name="Mohindra V."/>
            <person name="Chowdhury L.M."/>
            <person name="Lal K."/>
            <person name="Jena J.K."/>
        </authorList>
    </citation>
    <scope>NUCLEOTIDE SEQUENCE [LARGE SCALE GENOMIC DNA]</scope>
    <source>
        <strain evidence="2">CM1030</strain>
        <tissue evidence="2">Blood</tissue>
    </source>
</reference>
<gene>
    <name evidence="2" type="ORF">M9458_041125</name>
</gene>
<dbReference type="Proteomes" id="UP001529510">
    <property type="component" value="Unassembled WGS sequence"/>
</dbReference>
<sequence>MRAPDRAQCSSACPAAAAREQARDRSVRPLRGNLRGTSAERSDAAACVSGARAGVNHAHLHLLHLKFLARFLRNLPHILLQERRFIMDLQCAALLLI</sequence>
<name>A0ABD0NV93_CIRMR</name>
<comment type="caution">
    <text evidence="2">The sequence shown here is derived from an EMBL/GenBank/DDBJ whole genome shotgun (WGS) entry which is preliminary data.</text>
</comment>
<evidence type="ECO:0000313" key="3">
    <source>
        <dbReference type="Proteomes" id="UP001529510"/>
    </source>
</evidence>
<dbReference type="EMBL" id="JAMKFB020000020">
    <property type="protein sequence ID" value="KAL0165372.1"/>
    <property type="molecule type" value="Genomic_DNA"/>
</dbReference>
<evidence type="ECO:0000256" key="1">
    <source>
        <dbReference type="SAM" id="MobiDB-lite"/>
    </source>
</evidence>
<feature type="region of interest" description="Disordered" evidence="1">
    <location>
        <begin position="20"/>
        <end position="41"/>
    </location>
</feature>
<organism evidence="2 3">
    <name type="scientific">Cirrhinus mrigala</name>
    <name type="common">Mrigala</name>
    <dbReference type="NCBI Taxonomy" id="683832"/>
    <lineage>
        <taxon>Eukaryota</taxon>
        <taxon>Metazoa</taxon>
        <taxon>Chordata</taxon>
        <taxon>Craniata</taxon>
        <taxon>Vertebrata</taxon>
        <taxon>Euteleostomi</taxon>
        <taxon>Actinopterygii</taxon>
        <taxon>Neopterygii</taxon>
        <taxon>Teleostei</taxon>
        <taxon>Ostariophysi</taxon>
        <taxon>Cypriniformes</taxon>
        <taxon>Cyprinidae</taxon>
        <taxon>Labeoninae</taxon>
        <taxon>Labeonini</taxon>
        <taxon>Cirrhinus</taxon>
    </lineage>
</organism>
<protein>
    <submittedName>
        <fullName evidence="2">Uncharacterized protein</fullName>
    </submittedName>
</protein>
<proteinExistence type="predicted"/>
<dbReference type="AlphaFoldDB" id="A0ABD0NV93"/>
<evidence type="ECO:0000313" key="2">
    <source>
        <dbReference type="EMBL" id="KAL0165372.1"/>
    </source>
</evidence>
<keyword evidence="3" id="KW-1185">Reference proteome</keyword>